<keyword evidence="4" id="KW-1185">Reference proteome</keyword>
<dbReference type="STRING" id="29139.ENSVURP00010016999"/>
<evidence type="ECO:0000256" key="2">
    <source>
        <dbReference type="ARBA" id="ARBA00022679"/>
    </source>
</evidence>
<keyword evidence="1" id="KW-0328">Glycosyltransferase</keyword>
<evidence type="ECO:0000256" key="1">
    <source>
        <dbReference type="ARBA" id="ARBA00022676"/>
    </source>
</evidence>
<dbReference type="GO" id="GO:0004582">
    <property type="term" value="F:dolichyl-phosphate beta-D-mannosyltransferase activity"/>
    <property type="evidence" value="ECO:0007669"/>
    <property type="project" value="InterPro"/>
</dbReference>
<dbReference type="InterPro" id="IPR039528">
    <property type="entry name" value="DPM1-like"/>
</dbReference>
<evidence type="ECO:0000313" key="3">
    <source>
        <dbReference type="Ensembl" id="ENSVURP00010016999.1"/>
    </source>
</evidence>
<dbReference type="PANTHER" id="PTHR43398:SF1">
    <property type="entry name" value="DOLICHOL-PHOSPHATE MANNOSYLTRANSFERASE SUBUNIT 1"/>
    <property type="match status" value="1"/>
</dbReference>
<dbReference type="GO" id="GO:0006488">
    <property type="term" value="P:dolichol-linked oligosaccharide biosynthetic process"/>
    <property type="evidence" value="ECO:0007669"/>
    <property type="project" value="TreeGrafter"/>
</dbReference>
<dbReference type="AlphaFoldDB" id="A0A4X2KXJ9"/>
<reference evidence="3" key="3">
    <citation type="submission" date="2025-09" db="UniProtKB">
        <authorList>
            <consortium name="Ensembl"/>
        </authorList>
    </citation>
    <scope>IDENTIFICATION</scope>
</reference>
<organism evidence="3 4">
    <name type="scientific">Vombatus ursinus</name>
    <name type="common">Common wombat</name>
    <dbReference type="NCBI Taxonomy" id="29139"/>
    <lineage>
        <taxon>Eukaryota</taxon>
        <taxon>Metazoa</taxon>
        <taxon>Chordata</taxon>
        <taxon>Craniata</taxon>
        <taxon>Vertebrata</taxon>
        <taxon>Euteleostomi</taxon>
        <taxon>Mammalia</taxon>
        <taxon>Metatheria</taxon>
        <taxon>Diprotodontia</taxon>
        <taxon>Vombatidae</taxon>
        <taxon>Vombatus</taxon>
    </lineage>
</organism>
<dbReference type="GO" id="GO:0035269">
    <property type="term" value="P:protein O-linked glycosylation via mannose"/>
    <property type="evidence" value="ECO:0007669"/>
    <property type="project" value="TreeGrafter"/>
</dbReference>
<dbReference type="GO" id="GO:0005789">
    <property type="term" value="C:endoplasmic reticulum membrane"/>
    <property type="evidence" value="ECO:0007669"/>
    <property type="project" value="TreeGrafter"/>
</dbReference>
<keyword evidence="2" id="KW-0808">Transferase</keyword>
<reference evidence="4" key="1">
    <citation type="submission" date="2018-12" db="EMBL/GenBank/DDBJ databases">
        <authorList>
            <person name="Yazar S."/>
        </authorList>
    </citation>
    <scope>NUCLEOTIDE SEQUENCE [LARGE SCALE GENOMIC DNA]</scope>
</reference>
<sequence>IYEISCSRSPISTLEAPGVDKYLVLLPTYNERENLPLIMWLLVKSFGESTNNYKIILGLRPFIRKQKRCNFDIIPGTRSKGNRGVYGYDLKRKIISRGANLLTQILLRPGASDLTGSFRLYKKVLQKLMRKWVSKGYVFWTEMIS</sequence>
<dbReference type="GO" id="GO:0006506">
    <property type="term" value="P:GPI anchor biosynthetic process"/>
    <property type="evidence" value="ECO:0007669"/>
    <property type="project" value="TreeGrafter"/>
</dbReference>
<name>A0A4X2KXJ9_VOMUR</name>
<proteinExistence type="predicted"/>
<dbReference type="Proteomes" id="UP000314987">
    <property type="component" value="Unassembled WGS sequence"/>
</dbReference>
<accession>A0A4X2KXJ9</accession>
<evidence type="ECO:0008006" key="5">
    <source>
        <dbReference type="Google" id="ProtNLM"/>
    </source>
</evidence>
<evidence type="ECO:0000313" key="4">
    <source>
        <dbReference type="Proteomes" id="UP000314987"/>
    </source>
</evidence>
<dbReference type="PANTHER" id="PTHR43398">
    <property type="entry name" value="DOLICHOL-PHOSPHATE MANNOSYLTRANSFERASE SUBUNIT 1"/>
    <property type="match status" value="1"/>
</dbReference>
<reference evidence="3" key="2">
    <citation type="submission" date="2025-08" db="UniProtKB">
        <authorList>
            <consortium name="Ensembl"/>
        </authorList>
    </citation>
    <scope>IDENTIFICATION</scope>
</reference>
<protein>
    <recommendedName>
        <fullName evidence="5">Dolichyl-phosphate beta-D-mannosyltransferase</fullName>
    </recommendedName>
</protein>
<dbReference type="GeneTree" id="ENSGT00970000197985"/>
<dbReference type="Ensembl" id="ENSVURT00010019323.1">
    <property type="protein sequence ID" value="ENSVURP00010016999.1"/>
    <property type="gene ID" value="ENSVURG00010013007.1"/>
</dbReference>